<evidence type="ECO:0000313" key="2">
    <source>
        <dbReference type="Proteomes" id="UP000255167"/>
    </source>
</evidence>
<sequence length="69" mass="7880">MTDPVFALEPDVPRNVQLARWLLFRLLSGLREGSLTVREGAQTFHFGRPRRRAGALRRGSARRRFTGVC</sequence>
<reference evidence="1 2" key="1">
    <citation type="submission" date="2018-06" db="EMBL/GenBank/DDBJ databases">
        <authorList>
            <consortium name="Pathogen Informatics"/>
            <person name="Doyle S."/>
        </authorList>
    </citation>
    <scope>NUCLEOTIDE SEQUENCE [LARGE SCALE GENOMIC DNA]</scope>
    <source>
        <strain evidence="1 2">NCTC9617</strain>
    </source>
</reference>
<dbReference type="Proteomes" id="UP000255167">
    <property type="component" value="Unassembled WGS sequence"/>
</dbReference>
<proteinExistence type="predicted"/>
<dbReference type="GO" id="GO:0008168">
    <property type="term" value="F:methyltransferase activity"/>
    <property type="evidence" value="ECO:0007669"/>
    <property type="project" value="UniProtKB-KW"/>
</dbReference>
<dbReference type="EMBL" id="UGNC01000005">
    <property type="protein sequence ID" value="STW48513.1"/>
    <property type="molecule type" value="Genomic_DNA"/>
</dbReference>
<protein>
    <submittedName>
        <fullName evidence="1">S-adenosyl-L-methionine dependent methyltransferase</fullName>
    </submittedName>
</protein>
<keyword evidence="1" id="KW-0808">Transferase</keyword>
<organism evidence="1 2">
    <name type="scientific">Klebsiella pneumoniae</name>
    <dbReference type="NCBI Taxonomy" id="573"/>
    <lineage>
        <taxon>Bacteria</taxon>
        <taxon>Pseudomonadati</taxon>
        <taxon>Pseudomonadota</taxon>
        <taxon>Gammaproteobacteria</taxon>
        <taxon>Enterobacterales</taxon>
        <taxon>Enterobacteriaceae</taxon>
        <taxon>Klebsiella/Raoultella group</taxon>
        <taxon>Klebsiella</taxon>
        <taxon>Klebsiella pneumoniae complex</taxon>
    </lineage>
</organism>
<accession>A0A378FWK5</accession>
<evidence type="ECO:0000313" key="1">
    <source>
        <dbReference type="EMBL" id="STW48513.1"/>
    </source>
</evidence>
<gene>
    <name evidence="1" type="ORF">NCTC9617_05112</name>
</gene>
<name>A0A378FWK5_KLEPN</name>
<dbReference type="AlphaFoldDB" id="A0A378FWK5"/>
<dbReference type="GO" id="GO:0032259">
    <property type="term" value="P:methylation"/>
    <property type="evidence" value="ECO:0007669"/>
    <property type="project" value="UniProtKB-KW"/>
</dbReference>
<keyword evidence="1" id="KW-0489">Methyltransferase</keyword>